<proteinExistence type="predicted"/>
<evidence type="ECO:0000313" key="4">
    <source>
        <dbReference type="Proteomes" id="UP001043456"/>
    </source>
</evidence>
<gene>
    <name evidence="3" type="ORF">Asppvi_002099</name>
</gene>
<keyword evidence="4" id="KW-1185">Reference proteome</keyword>
<dbReference type="PANTHER" id="PTHR43201:SF6">
    <property type="entry name" value="ACYL COA SYNTHETASE (EUROFUNG)"/>
    <property type="match status" value="1"/>
</dbReference>
<dbReference type="OrthoDB" id="10253115at2759"/>
<dbReference type="SUPFAM" id="SSF56801">
    <property type="entry name" value="Acetyl-CoA synthetase-like"/>
    <property type="match status" value="1"/>
</dbReference>
<sequence length="576" mass="63507">MANPSTALSIVQGSTEHALWELTLGQLVDQQAEKFGCKDAIIVPWSSARLSFSHLSQQSQDLAKGLLAKGVAKGDRVAIFSSDDERFIELFFAVGRIGAILVVLNKTYTVQECDRALRYCGEDCRIEEPNILFLGDIVNQAPSGPLVQHLRVHPVPSLKHAVLIRSDTSVQEQTSTWDEILHAGRLVAKSTLNQAESTVRCREVVIFQFTSGTTGVPKGAMLSHFNVINNARFIGERLNLTTDDVVCCSPPLFHCFGLVAGMLASLIHGSTTVFPHRDFDARAVIDAVVKERCTVLHGVPTMFSAILQQLHQTGIEIRTLRTGIIAGSKVPPSLLREVQEKLGFRDIAITYGMTETSPASFMTSSSDTKQQKMESVGTVLPHVRAKVVDGHNRVLPRGSRGELCVSGYLLQQGYYKNPEKTAEAMICDEQGTLWMHTGDEALIDEQGYCQITGRLKDIIIRGGENIYPLEIEERLILHPAIEQASVVGVKDEKYGECVCAFLQSRPGHDRPSLAQVKDWVRGGLGRHKAPEFIWWVGPRDPISQYPATGSGKIRKDILREMGNEMVEHARALPAKL</sequence>
<dbReference type="AlphaFoldDB" id="A0A9P3B5V7"/>
<reference evidence="3 4" key="1">
    <citation type="submission" date="2018-10" db="EMBL/GenBank/DDBJ databases">
        <title>Pan-genome distribution and transcriptional activeness of fungal secondary metabolism genes in Aspergillus section Fumigati.</title>
        <authorList>
            <person name="Takahashi H."/>
            <person name="Umemura M."/>
            <person name="Ninomiya A."/>
            <person name="Kusuya Y."/>
            <person name="Urayama S."/>
            <person name="Shimizu M."/>
            <person name="Watanabe A."/>
            <person name="Kamei K."/>
            <person name="Yaguchi T."/>
            <person name="Hagiwara D."/>
        </authorList>
    </citation>
    <scope>NUCLEOTIDE SEQUENCE [LARGE SCALE GENOMIC DNA]</scope>
    <source>
        <strain evidence="3 4">IFM 55266</strain>
    </source>
</reference>
<dbReference type="InterPro" id="IPR020845">
    <property type="entry name" value="AMP-binding_CS"/>
</dbReference>
<dbReference type="PANTHER" id="PTHR43201">
    <property type="entry name" value="ACYL-COA SYNTHETASE"/>
    <property type="match status" value="1"/>
</dbReference>
<evidence type="ECO:0000259" key="1">
    <source>
        <dbReference type="Pfam" id="PF00501"/>
    </source>
</evidence>
<dbReference type="GO" id="GO:0031956">
    <property type="term" value="F:medium-chain fatty acid-CoA ligase activity"/>
    <property type="evidence" value="ECO:0007669"/>
    <property type="project" value="TreeGrafter"/>
</dbReference>
<dbReference type="Gene3D" id="3.40.50.12780">
    <property type="entry name" value="N-terminal domain of ligase-like"/>
    <property type="match status" value="1"/>
</dbReference>
<comment type="caution">
    <text evidence="3">The sequence shown here is derived from an EMBL/GenBank/DDBJ whole genome shotgun (WGS) entry which is preliminary data.</text>
</comment>
<dbReference type="InterPro" id="IPR000873">
    <property type="entry name" value="AMP-dep_synth/lig_dom"/>
</dbReference>
<dbReference type="InterPro" id="IPR045851">
    <property type="entry name" value="AMP-bd_C_sf"/>
</dbReference>
<dbReference type="InterPro" id="IPR025110">
    <property type="entry name" value="AMP-bd_C"/>
</dbReference>
<protein>
    <submittedName>
        <fullName evidence="3">Acyl-CoA synthetase member 2 mitochondrial</fullName>
    </submittedName>
</protein>
<dbReference type="Pfam" id="PF13193">
    <property type="entry name" value="AMP-binding_C"/>
    <property type="match status" value="1"/>
</dbReference>
<feature type="domain" description="AMP-dependent synthetase/ligase" evidence="1">
    <location>
        <begin position="29"/>
        <end position="415"/>
    </location>
</feature>
<dbReference type="RefSeq" id="XP_043154027.1">
    <property type="nucleotide sequence ID" value="XM_043298092.1"/>
</dbReference>
<evidence type="ECO:0000313" key="3">
    <source>
        <dbReference type="EMBL" id="GIJ83280.1"/>
    </source>
</evidence>
<dbReference type="PROSITE" id="PS00455">
    <property type="entry name" value="AMP_BINDING"/>
    <property type="match status" value="1"/>
</dbReference>
<accession>A0A9P3B5V7</accession>
<dbReference type="Proteomes" id="UP001043456">
    <property type="component" value="Unassembled WGS sequence"/>
</dbReference>
<evidence type="ECO:0000259" key="2">
    <source>
        <dbReference type="Pfam" id="PF13193"/>
    </source>
</evidence>
<feature type="domain" description="AMP-binding enzyme C-terminal" evidence="2">
    <location>
        <begin position="470"/>
        <end position="552"/>
    </location>
</feature>
<dbReference type="EMBL" id="BHVY01000002">
    <property type="protein sequence ID" value="GIJ83280.1"/>
    <property type="molecule type" value="Genomic_DNA"/>
</dbReference>
<dbReference type="Pfam" id="PF00501">
    <property type="entry name" value="AMP-binding"/>
    <property type="match status" value="1"/>
</dbReference>
<name>A0A9P3B5V7_9EURO</name>
<dbReference type="GeneID" id="67000711"/>
<dbReference type="Gene3D" id="3.30.300.30">
    <property type="match status" value="1"/>
</dbReference>
<organism evidence="3 4">
    <name type="scientific">Aspergillus pseudoviridinutans</name>
    <dbReference type="NCBI Taxonomy" id="1517512"/>
    <lineage>
        <taxon>Eukaryota</taxon>
        <taxon>Fungi</taxon>
        <taxon>Dikarya</taxon>
        <taxon>Ascomycota</taxon>
        <taxon>Pezizomycotina</taxon>
        <taxon>Eurotiomycetes</taxon>
        <taxon>Eurotiomycetidae</taxon>
        <taxon>Eurotiales</taxon>
        <taxon>Aspergillaceae</taxon>
        <taxon>Aspergillus</taxon>
        <taxon>Aspergillus subgen. Fumigati</taxon>
    </lineage>
</organism>
<dbReference type="GO" id="GO:0006631">
    <property type="term" value="P:fatty acid metabolic process"/>
    <property type="evidence" value="ECO:0007669"/>
    <property type="project" value="TreeGrafter"/>
</dbReference>
<dbReference type="InterPro" id="IPR042099">
    <property type="entry name" value="ANL_N_sf"/>
</dbReference>